<dbReference type="PROSITE" id="PS00738">
    <property type="entry name" value="ADOHCYASE_1"/>
    <property type="match status" value="1"/>
</dbReference>
<dbReference type="PROSITE" id="PS00739">
    <property type="entry name" value="ADOHCYASE_2"/>
    <property type="match status" value="1"/>
</dbReference>
<evidence type="ECO:0000256" key="1">
    <source>
        <dbReference type="ARBA" id="ARBA00007122"/>
    </source>
</evidence>
<name>A0A1W1I4R8_9BACT</name>
<feature type="binding site" evidence="5 7">
    <location>
        <position position="237"/>
    </location>
    <ligand>
        <name>NAD(+)</name>
        <dbReference type="ChEBI" id="CHEBI:57540"/>
    </ligand>
</feature>
<organism evidence="11 12">
    <name type="scientific">Nitrospira japonica</name>
    <dbReference type="NCBI Taxonomy" id="1325564"/>
    <lineage>
        <taxon>Bacteria</taxon>
        <taxon>Pseudomonadati</taxon>
        <taxon>Nitrospirota</taxon>
        <taxon>Nitrospiria</taxon>
        <taxon>Nitrospirales</taxon>
        <taxon>Nitrospiraceae</taxon>
        <taxon>Nitrospira</taxon>
    </lineage>
</organism>
<dbReference type="EMBL" id="LT828648">
    <property type="protein sequence ID" value="SLM47990.1"/>
    <property type="molecule type" value="Genomic_DNA"/>
</dbReference>
<evidence type="ECO:0000259" key="10">
    <source>
        <dbReference type="SMART" id="SM00997"/>
    </source>
</evidence>
<dbReference type="NCBIfam" id="TIGR00936">
    <property type="entry name" value="ahcY"/>
    <property type="match status" value="1"/>
</dbReference>
<feature type="binding site" evidence="5 7">
    <location>
        <position position="341"/>
    </location>
    <ligand>
        <name>NAD(+)</name>
        <dbReference type="ChEBI" id="CHEBI:57540"/>
    </ligand>
</feature>
<comment type="cofactor">
    <cofactor evidence="5 7 8">
        <name>NAD(+)</name>
        <dbReference type="ChEBI" id="CHEBI:57540"/>
    </cofactor>
    <text evidence="5 7 8">Binds 1 NAD(+) per subunit.</text>
</comment>
<feature type="binding site" evidence="5 6">
    <location>
        <position position="150"/>
    </location>
    <ligand>
        <name>substrate</name>
    </ligand>
</feature>
<dbReference type="Proteomes" id="UP000192042">
    <property type="component" value="Chromosome I"/>
</dbReference>
<dbReference type="SMART" id="SM00997">
    <property type="entry name" value="AdoHcyase_NAD"/>
    <property type="match status" value="1"/>
</dbReference>
<feature type="binding site" evidence="5">
    <location>
        <position position="272"/>
    </location>
    <ligand>
        <name>NAD(+)</name>
        <dbReference type="ChEBI" id="CHEBI:57540"/>
    </ligand>
</feature>
<feature type="domain" description="S-adenosyl-L-homocysteine hydrolase NAD binding" evidence="10">
    <location>
        <begin position="185"/>
        <end position="347"/>
    </location>
</feature>
<evidence type="ECO:0000256" key="7">
    <source>
        <dbReference type="PIRSR" id="PIRSR001109-2"/>
    </source>
</evidence>
<evidence type="ECO:0000256" key="4">
    <source>
        <dbReference type="ARBA" id="ARBA00023027"/>
    </source>
</evidence>
<evidence type="ECO:0000313" key="11">
    <source>
        <dbReference type="EMBL" id="SLM47990.1"/>
    </source>
</evidence>
<dbReference type="GO" id="GO:0006730">
    <property type="term" value="P:one-carbon metabolic process"/>
    <property type="evidence" value="ECO:0007669"/>
    <property type="project" value="UniProtKB-UniRule"/>
</dbReference>
<protein>
    <recommendedName>
        <fullName evidence="5">Adenosylhomocysteinase</fullName>
        <ecNumber evidence="5">3.13.2.1</ecNumber>
    </recommendedName>
    <alternativeName>
        <fullName evidence="5">S-adenosyl-L-homocysteine hydrolase</fullName>
        <shortName evidence="5">AdoHcyase</shortName>
    </alternativeName>
</protein>
<feature type="binding site" evidence="7">
    <location>
        <begin position="216"/>
        <end position="221"/>
    </location>
    <ligand>
        <name>NAD(+)</name>
        <dbReference type="ChEBI" id="CHEBI:57540"/>
    </ligand>
</feature>
<accession>A0A1W1I4R8</accession>
<dbReference type="AlphaFoldDB" id="A0A1W1I4R8"/>
<dbReference type="InterPro" id="IPR015878">
    <property type="entry name" value="Ado_hCys_hydrolase_NAD-bd"/>
</dbReference>
<dbReference type="GO" id="GO:0004013">
    <property type="term" value="F:adenosylhomocysteinase activity"/>
    <property type="evidence" value="ECO:0007669"/>
    <property type="project" value="UniProtKB-UniRule"/>
</dbReference>
<dbReference type="GO" id="GO:0005829">
    <property type="term" value="C:cytosol"/>
    <property type="evidence" value="ECO:0007669"/>
    <property type="project" value="TreeGrafter"/>
</dbReference>
<dbReference type="Gene3D" id="3.40.50.1480">
    <property type="entry name" value="Adenosylhomocysteinase-like"/>
    <property type="match status" value="1"/>
</dbReference>
<feature type="binding site" evidence="5 6">
    <location>
        <position position="53"/>
    </location>
    <ligand>
        <name>substrate</name>
    </ligand>
</feature>
<dbReference type="InterPro" id="IPR042172">
    <property type="entry name" value="Adenosylhomocyst_ase-like_sf"/>
</dbReference>
<evidence type="ECO:0000256" key="3">
    <source>
        <dbReference type="ARBA" id="ARBA00022801"/>
    </source>
</evidence>
<feature type="binding site" evidence="5 6">
    <location>
        <position position="125"/>
    </location>
    <ligand>
        <name>substrate</name>
    </ligand>
</feature>
<evidence type="ECO:0000256" key="2">
    <source>
        <dbReference type="ARBA" id="ARBA00022563"/>
    </source>
</evidence>
<dbReference type="RefSeq" id="WP_080886447.1">
    <property type="nucleotide sequence ID" value="NZ_LT828648.1"/>
</dbReference>
<dbReference type="CDD" id="cd00401">
    <property type="entry name" value="SAHH"/>
    <property type="match status" value="1"/>
</dbReference>
<evidence type="ECO:0000256" key="8">
    <source>
        <dbReference type="RuleBase" id="RU000548"/>
    </source>
</evidence>
<evidence type="ECO:0000256" key="5">
    <source>
        <dbReference type="HAMAP-Rule" id="MF_00563"/>
    </source>
</evidence>
<comment type="pathway">
    <text evidence="5 8">Amino-acid biosynthesis; L-homocysteine biosynthesis; L-homocysteine from S-adenosyl-L-homocysteine: step 1/1.</text>
</comment>
<dbReference type="NCBIfam" id="NF004005">
    <property type="entry name" value="PRK05476.2-3"/>
    <property type="match status" value="1"/>
</dbReference>
<dbReference type="KEGG" id="nja:NSJP_1818"/>
<comment type="function">
    <text evidence="5">May play a key role in the regulation of the intracellular concentration of adenosylhomocysteine.</text>
</comment>
<dbReference type="SMART" id="SM00996">
    <property type="entry name" value="AdoHcyase"/>
    <property type="match status" value="1"/>
</dbReference>
<keyword evidence="3 5" id="KW-0378">Hydrolase</keyword>
<dbReference type="FunFam" id="3.40.50.720:FF:000004">
    <property type="entry name" value="Adenosylhomocysteinase"/>
    <property type="match status" value="1"/>
</dbReference>
<keyword evidence="2 5" id="KW-0554">One-carbon metabolism</keyword>
<dbReference type="PANTHER" id="PTHR23420">
    <property type="entry name" value="ADENOSYLHOMOCYSTEINASE"/>
    <property type="match status" value="1"/>
</dbReference>
<gene>
    <name evidence="5 11" type="primary">ahcY</name>
    <name evidence="11" type="ORF">NSJP_1818</name>
</gene>
<evidence type="ECO:0000256" key="6">
    <source>
        <dbReference type="PIRSR" id="PIRSR001109-1"/>
    </source>
</evidence>
<dbReference type="SUPFAM" id="SSF51735">
    <property type="entry name" value="NAD(P)-binding Rossmann-fold domains"/>
    <property type="match status" value="1"/>
</dbReference>
<evidence type="ECO:0000313" key="12">
    <source>
        <dbReference type="Proteomes" id="UP000192042"/>
    </source>
</evidence>
<reference evidence="11 12" key="1">
    <citation type="submission" date="2017-03" db="EMBL/GenBank/DDBJ databases">
        <authorList>
            <person name="Afonso C.L."/>
            <person name="Miller P.J."/>
            <person name="Scott M.A."/>
            <person name="Spackman E."/>
            <person name="Goraichik I."/>
            <person name="Dimitrov K.M."/>
            <person name="Suarez D.L."/>
            <person name="Swayne D.E."/>
        </authorList>
    </citation>
    <scope>NUCLEOTIDE SEQUENCE [LARGE SCALE GENOMIC DNA]</scope>
    <source>
        <strain evidence="11">Genome sequencing of Nitrospira japonica strain NJ11</strain>
    </source>
</reference>
<dbReference type="Pfam" id="PF00670">
    <property type="entry name" value="AdoHcyase_NAD"/>
    <property type="match status" value="1"/>
</dbReference>
<feature type="binding site" evidence="5 6">
    <location>
        <position position="180"/>
    </location>
    <ligand>
        <name>substrate</name>
    </ligand>
</feature>
<dbReference type="InterPro" id="IPR000043">
    <property type="entry name" value="Adenosylhomocysteinase-like"/>
</dbReference>
<feature type="binding site" evidence="5">
    <location>
        <begin position="214"/>
        <end position="219"/>
    </location>
    <ligand>
        <name>NAD(+)</name>
        <dbReference type="ChEBI" id="CHEBI:57540"/>
    </ligand>
</feature>
<dbReference type="PANTHER" id="PTHR23420:SF0">
    <property type="entry name" value="ADENOSYLHOMOCYSTEINASE"/>
    <property type="match status" value="1"/>
</dbReference>
<dbReference type="HAMAP" id="MF_00563">
    <property type="entry name" value="AdoHcyase"/>
    <property type="match status" value="1"/>
</dbReference>
<proteinExistence type="inferred from homology"/>
<comment type="catalytic activity">
    <reaction evidence="5 8">
        <text>S-adenosyl-L-homocysteine + H2O = L-homocysteine + adenosine</text>
        <dbReference type="Rhea" id="RHEA:21708"/>
        <dbReference type="ChEBI" id="CHEBI:15377"/>
        <dbReference type="ChEBI" id="CHEBI:16335"/>
        <dbReference type="ChEBI" id="CHEBI:57856"/>
        <dbReference type="ChEBI" id="CHEBI:58199"/>
        <dbReference type="EC" id="3.13.2.1"/>
    </reaction>
</comment>
<feature type="binding site" evidence="5 7">
    <location>
        <begin position="151"/>
        <end position="153"/>
    </location>
    <ligand>
        <name>NAD(+)</name>
        <dbReference type="ChEBI" id="CHEBI:57540"/>
    </ligand>
</feature>
<dbReference type="InterPro" id="IPR020082">
    <property type="entry name" value="S-Ado-L-homoCys_hydrolase_CS"/>
</dbReference>
<sequence length="419" mass="46108">MDYDVRDIKLADQGRLKIEWAEVTMPVLRLIRKRFKRQQPLKGVRVTACLHVTTETANLAITLKAGGADVRLCASNPLSTQDDVAAALVQHEGIPTFAIKGEDNATYYRHIESAIAHRPHVTMDDGADVVSHLHSKRKDLLRNVIGGTEETTTGVIRLRSMAEKKVLKFPVISVNDADTKHMFDNRYGTGQSTMDGIVRATNRLICGSVVVVVGYGWCGRGIAMRAKGMGADVIVTEIDPLKGLEAVMDGFRVMPMEQAAPIGDFFVTVTGNLHVIRGEHFAVMKDGAIVCNSGHFNVELDIPALEKLAKKRRIVRTGVEEFTFKKNGNRVSLLGEGRLVNLATAEGHPSSVMDMSFANQALGAEYLVKHYKMLEKKVYPVPPAIDKEIARLKLAGMGVEIDTLTTEQKKYLASWEMGT</sequence>
<feature type="binding site" evidence="7">
    <location>
        <position position="348"/>
    </location>
    <ligand>
        <name>NAD(+)</name>
        <dbReference type="ChEBI" id="CHEBI:57540"/>
    </ligand>
</feature>
<dbReference type="GO" id="GO:0033353">
    <property type="term" value="P:S-adenosylmethionine cycle"/>
    <property type="evidence" value="ECO:0007669"/>
    <property type="project" value="TreeGrafter"/>
</dbReference>
<dbReference type="OrthoDB" id="9802717at2"/>
<feature type="binding site" evidence="5 6">
    <location>
        <position position="184"/>
    </location>
    <ligand>
        <name>substrate</name>
    </ligand>
</feature>
<feature type="binding site" evidence="5 7">
    <location>
        <begin position="293"/>
        <end position="295"/>
    </location>
    <ligand>
        <name>NAD(+)</name>
        <dbReference type="ChEBI" id="CHEBI:57540"/>
    </ligand>
</feature>
<dbReference type="SUPFAM" id="SSF52283">
    <property type="entry name" value="Formate/glycerate dehydrogenase catalytic domain-like"/>
    <property type="match status" value="1"/>
</dbReference>
<dbReference type="PIRSF" id="PIRSF001109">
    <property type="entry name" value="Ad_hcy_hydrolase"/>
    <property type="match status" value="1"/>
</dbReference>
<comment type="subcellular location">
    <subcellularLocation>
        <location evidence="5">Cytoplasm</location>
    </subcellularLocation>
</comment>
<keyword evidence="5" id="KW-0963">Cytoplasm</keyword>
<dbReference type="InterPro" id="IPR036291">
    <property type="entry name" value="NAD(P)-bd_dom_sf"/>
</dbReference>
<comment type="similarity">
    <text evidence="1 5 9">Belongs to the adenosylhomocysteinase family.</text>
</comment>
<keyword evidence="12" id="KW-1185">Reference proteome</keyword>
<keyword evidence="4 5" id="KW-0520">NAD</keyword>
<dbReference type="UniPathway" id="UPA00314">
    <property type="reaction ID" value="UER00076"/>
</dbReference>
<dbReference type="Gene3D" id="3.40.50.720">
    <property type="entry name" value="NAD(P)-binding Rossmann-like Domain"/>
    <property type="match status" value="1"/>
</dbReference>
<evidence type="ECO:0000256" key="9">
    <source>
        <dbReference type="RuleBase" id="RU004166"/>
    </source>
</evidence>
<dbReference type="GO" id="GO:0071269">
    <property type="term" value="P:L-homocysteine biosynthetic process"/>
    <property type="evidence" value="ECO:0007669"/>
    <property type="project" value="UniProtKB-UniRule"/>
</dbReference>
<dbReference type="Pfam" id="PF05221">
    <property type="entry name" value="AdoHcyase"/>
    <property type="match status" value="2"/>
</dbReference>
<dbReference type="EC" id="3.13.2.1" evidence="5"/>
<dbReference type="STRING" id="1325564.NSJP_1818"/>
<feature type="binding site" evidence="5">
    <location>
        <position position="185"/>
    </location>
    <ligand>
        <name>NAD(+)</name>
        <dbReference type="ChEBI" id="CHEBI:57540"/>
    </ligand>
</feature>